<dbReference type="GO" id="GO:0000977">
    <property type="term" value="F:RNA polymerase II transcription regulatory region sequence-specific DNA binding"/>
    <property type="evidence" value="ECO:0007669"/>
    <property type="project" value="TreeGrafter"/>
</dbReference>
<proteinExistence type="inferred from homology"/>
<dbReference type="CDD" id="cd00086">
    <property type="entry name" value="homeodomain"/>
    <property type="match status" value="1"/>
</dbReference>
<dbReference type="PANTHER" id="PTHR24338">
    <property type="entry name" value="HOMEOBOX PROTEIN MSX"/>
    <property type="match status" value="1"/>
</dbReference>
<protein>
    <recommendedName>
        <fullName evidence="10">Homeobox domain-containing protein</fullName>
    </recommendedName>
</protein>
<gene>
    <name evidence="11" type="ORF">NDU88_004185</name>
</gene>
<evidence type="ECO:0000256" key="7">
    <source>
        <dbReference type="PROSITE-ProRule" id="PRU00108"/>
    </source>
</evidence>
<dbReference type="GO" id="GO:0000981">
    <property type="term" value="F:DNA-binding transcription factor activity, RNA polymerase II-specific"/>
    <property type="evidence" value="ECO:0007669"/>
    <property type="project" value="InterPro"/>
</dbReference>
<dbReference type="GO" id="GO:0048598">
    <property type="term" value="P:embryonic morphogenesis"/>
    <property type="evidence" value="ECO:0007669"/>
    <property type="project" value="TreeGrafter"/>
</dbReference>
<evidence type="ECO:0000256" key="6">
    <source>
        <dbReference type="ARBA" id="ARBA00038425"/>
    </source>
</evidence>
<keyword evidence="5 7" id="KW-0539">Nucleus</keyword>
<evidence type="ECO:0000256" key="2">
    <source>
        <dbReference type="ARBA" id="ARBA00022473"/>
    </source>
</evidence>
<organism evidence="11 12">
    <name type="scientific">Pleurodeles waltl</name>
    <name type="common">Iberian ribbed newt</name>
    <dbReference type="NCBI Taxonomy" id="8319"/>
    <lineage>
        <taxon>Eukaryota</taxon>
        <taxon>Metazoa</taxon>
        <taxon>Chordata</taxon>
        <taxon>Craniata</taxon>
        <taxon>Vertebrata</taxon>
        <taxon>Euteleostomi</taxon>
        <taxon>Amphibia</taxon>
        <taxon>Batrachia</taxon>
        <taxon>Caudata</taxon>
        <taxon>Salamandroidea</taxon>
        <taxon>Salamandridae</taxon>
        <taxon>Pleurodelinae</taxon>
        <taxon>Pleurodeles</taxon>
    </lineage>
</organism>
<evidence type="ECO:0000313" key="12">
    <source>
        <dbReference type="Proteomes" id="UP001066276"/>
    </source>
</evidence>
<dbReference type="SMART" id="SM00389">
    <property type="entry name" value="HOX"/>
    <property type="match status" value="1"/>
</dbReference>
<evidence type="ECO:0000256" key="3">
    <source>
        <dbReference type="ARBA" id="ARBA00023125"/>
    </source>
</evidence>
<sequence>MAAFQVLGLPPPYPFSALDLLPFVPSEALPAFLVQAEYGFKFAPYWIPARNTPTRLADFSIRSILATESSGNLGARQGRGLDEKPRDPCASTGAVGEEHSWIHCTRFRPPKIPKMKREGRPRRTSRSPRVPFSSFQLSVLEGSFQQTRYLSTSQVREISTELELTENRVKIWFQNRRARERRDYLRGQHVMRPFHERRVTSVDRLAKENRA</sequence>
<dbReference type="AlphaFoldDB" id="A0AAV7MWR8"/>
<dbReference type="Pfam" id="PF00046">
    <property type="entry name" value="Homeodomain"/>
    <property type="match status" value="1"/>
</dbReference>
<evidence type="ECO:0000256" key="8">
    <source>
        <dbReference type="RuleBase" id="RU000682"/>
    </source>
</evidence>
<feature type="DNA-binding region" description="Homeobox" evidence="7">
    <location>
        <begin position="125"/>
        <end position="184"/>
    </location>
</feature>
<name>A0AAV7MWR8_PLEWA</name>
<evidence type="ECO:0000313" key="11">
    <source>
        <dbReference type="EMBL" id="KAJ1106787.1"/>
    </source>
</evidence>
<dbReference type="InterPro" id="IPR050674">
    <property type="entry name" value="Msh_Homeobox_Regulators"/>
</dbReference>
<dbReference type="PANTHER" id="PTHR24338:SF0">
    <property type="entry name" value="MUSCLE SEGMENTATION HOMEOBOX"/>
    <property type="match status" value="1"/>
</dbReference>
<comment type="similarity">
    <text evidence="6">Belongs to the Msh homeobox family.</text>
</comment>
<dbReference type="Gene3D" id="1.10.10.60">
    <property type="entry name" value="Homeodomain-like"/>
    <property type="match status" value="1"/>
</dbReference>
<evidence type="ECO:0000256" key="5">
    <source>
        <dbReference type="ARBA" id="ARBA00023242"/>
    </source>
</evidence>
<dbReference type="InterPro" id="IPR001356">
    <property type="entry name" value="HD"/>
</dbReference>
<keyword evidence="12" id="KW-1185">Reference proteome</keyword>
<reference evidence="11" key="1">
    <citation type="journal article" date="2022" name="bioRxiv">
        <title>Sequencing and chromosome-scale assembly of the giantPleurodeles waltlgenome.</title>
        <authorList>
            <person name="Brown T."/>
            <person name="Elewa A."/>
            <person name="Iarovenko S."/>
            <person name="Subramanian E."/>
            <person name="Araus A.J."/>
            <person name="Petzold A."/>
            <person name="Susuki M."/>
            <person name="Suzuki K.-i.T."/>
            <person name="Hayashi T."/>
            <person name="Toyoda A."/>
            <person name="Oliveira C."/>
            <person name="Osipova E."/>
            <person name="Leigh N.D."/>
            <person name="Simon A."/>
            <person name="Yun M.H."/>
        </authorList>
    </citation>
    <scope>NUCLEOTIDE SEQUENCE</scope>
    <source>
        <strain evidence="11">20211129_DDA</strain>
        <tissue evidence="11">Liver</tissue>
    </source>
</reference>
<keyword evidence="3 7" id="KW-0238">DNA-binding</keyword>
<dbReference type="InterPro" id="IPR017970">
    <property type="entry name" value="Homeobox_CS"/>
</dbReference>
<comment type="caution">
    <text evidence="11">The sequence shown here is derived from an EMBL/GenBank/DDBJ whole genome shotgun (WGS) entry which is preliminary data.</text>
</comment>
<comment type="subcellular location">
    <subcellularLocation>
        <location evidence="1 7 8">Nucleus</location>
    </subcellularLocation>
</comment>
<dbReference type="Proteomes" id="UP001066276">
    <property type="component" value="Chromosome 9"/>
</dbReference>
<feature type="domain" description="Homeobox" evidence="10">
    <location>
        <begin position="123"/>
        <end position="183"/>
    </location>
</feature>
<accession>A0AAV7MWR8</accession>
<dbReference type="PROSITE" id="PS00027">
    <property type="entry name" value="HOMEOBOX_1"/>
    <property type="match status" value="1"/>
</dbReference>
<keyword evidence="4 7" id="KW-0371">Homeobox</keyword>
<dbReference type="EMBL" id="JANPWB010000013">
    <property type="protein sequence ID" value="KAJ1106787.1"/>
    <property type="molecule type" value="Genomic_DNA"/>
</dbReference>
<evidence type="ECO:0000256" key="4">
    <source>
        <dbReference type="ARBA" id="ARBA00023155"/>
    </source>
</evidence>
<keyword evidence="2" id="KW-0217">Developmental protein</keyword>
<feature type="region of interest" description="Disordered" evidence="9">
    <location>
        <begin position="72"/>
        <end position="93"/>
    </location>
</feature>
<dbReference type="GO" id="GO:0005634">
    <property type="term" value="C:nucleus"/>
    <property type="evidence" value="ECO:0007669"/>
    <property type="project" value="UniProtKB-SubCell"/>
</dbReference>
<evidence type="ECO:0000256" key="1">
    <source>
        <dbReference type="ARBA" id="ARBA00004123"/>
    </source>
</evidence>
<dbReference type="PROSITE" id="PS50071">
    <property type="entry name" value="HOMEOBOX_2"/>
    <property type="match status" value="1"/>
</dbReference>
<evidence type="ECO:0000256" key="9">
    <source>
        <dbReference type="SAM" id="MobiDB-lite"/>
    </source>
</evidence>
<evidence type="ECO:0000259" key="10">
    <source>
        <dbReference type="PROSITE" id="PS50071"/>
    </source>
</evidence>
<dbReference type="InterPro" id="IPR009057">
    <property type="entry name" value="Homeodomain-like_sf"/>
</dbReference>
<dbReference type="SUPFAM" id="SSF46689">
    <property type="entry name" value="Homeodomain-like"/>
    <property type="match status" value="1"/>
</dbReference>